<evidence type="ECO:0000259" key="1">
    <source>
        <dbReference type="PROSITE" id="PS50144"/>
    </source>
</evidence>
<protein>
    <recommendedName>
        <fullName evidence="1">MATH domain-containing protein</fullName>
    </recommendedName>
</protein>
<organism evidence="2 3">
    <name type="scientific">Meganyctiphanes norvegica</name>
    <name type="common">Northern krill</name>
    <name type="synonym">Thysanopoda norvegica</name>
    <dbReference type="NCBI Taxonomy" id="48144"/>
    <lineage>
        <taxon>Eukaryota</taxon>
        <taxon>Metazoa</taxon>
        <taxon>Ecdysozoa</taxon>
        <taxon>Arthropoda</taxon>
        <taxon>Crustacea</taxon>
        <taxon>Multicrustacea</taxon>
        <taxon>Malacostraca</taxon>
        <taxon>Eumalacostraca</taxon>
        <taxon>Eucarida</taxon>
        <taxon>Euphausiacea</taxon>
        <taxon>Euphausiidae</taxon>
        <taxon>Meganyctiphanes</taxon>
    </lineage>
</organism>
<name>A0AAV2SBS5_MEGNR</name>
<dbReference type="InterPro" id="IPR049342">
    <property type="entry name" value="TRAF1-6_MATH_dom"/>
</dbReference>
<dbReference type="PANTHER" id="PTHR10131:SF152">
    <property type="entry name" value="TNF RECEPTOR-ASSOCIATED FACTOR 6"/>
    <property type="match status" value="1"/>
</dbReference>
<dbReference type="EMBL" id="CAXKWB010050435">
    <property type="protein sequence ID" value="CAL4169807.1"/>
    <property type="molecule type" value="Genomic_DNA"/>
</dbReference>
<sequence length="562" mass="62457">MNRIRNASTRGEDHRSDILISLEPTCKICSSSNMSAKDPVRLHSIVKFYKNKIILCWPFGNCKTPVDNVSLFTVDFVSPQATGNRKIPSLSVGVIGVCCKLSAGVLCMCTHGQVCQFTRMLCALPLRALKRPKLGPFCLTRHGHQSTSTLDTWTVNYAPLLSLPCLKALATFVMCRCAVVEGRVASSSCSKRTQLILLTTLLSQGCQIMSSKDVAQSIVHGVLVILQLLSSAYKKINTFVSDLSRTVGLFQGSGNFSRQPSLRSQLSNSSPIAENQVCPNFDALSIQCDRSLEKGVSCFDECNGGENASGAVAGADSGHGELVKTQHVGGNSKSEAKTHSQNQIILKDLSEKSVNLDQRMLEETIRINNLSKRIEEIDSRVEDSFADFSGRFCNGEYVWRIPYYSTECLEQQQRSGLVKHSPPFYTSQFGYKFCLRTNVSRKNNEYFLSLYTHIMQGENDEFLEWPFQGQITLSVLDVSNNPKKNHLTEVMASKPGLEAFNRSPDVRNIKGFGFTDFVNLSKILNPDSCYLRNDTLFIRTIIKAVPQYLMDNEHESGHSMGK</sequence>
<comment type="caution">
    <text evidence="2">The sequence shown here is derived from an EMBL/GenBank/DDBJ whole genome shotgun (WGS) entry which is preliminary data.</text>
</comment>
<evidence type="ECO:0000313" key="2">
    <source>
        <dbReference type="EMBL" id="CAL4169807.1"/>
    </source>
</evidence>
<dbReference type="GO" id="GO:0043122">
    <property type="term" value="P:regulation of canonical NF-kappaB signal transduction"/>
    <property type="evidence" value="ECO:0007669"/>
    <property type="project" value="TreeGrafter"/>
</dbReference>
<proteinExistence type="predicted"/>
<gene>
    <name evidence="2" type="ORF">MNOR_LOCUS33919</name>
</gene>
<dbReference type="InterPro" id="IPR002083">
    <property type="entry name" value="MATH/TRAF_dom"/>
</dbReference>
<feature type="domain" description="MATH" evidence="1">
    <location>
        <begin position="394"/>
        <end position="542"/>
    </location>
</feature>
<dbReference type="CDD" id="cd00270">
    <property type="entry name" value="MATH_TRAF_C"/>
    <property type="match status" value="1"/>
</dbReference>
<dbReference type="PANTHER" id="PTHR10131">
    <property type="entry name" value="TNF RECEPTOR ASSOCIATED FACTOR"/>
    <property type="match status" value="1"/>
</dbReference>
<dbReference type="SMART" id="SM00061">
    <property type="entry name" value="MATH"/>
    <property type="match status" value="1"/>
</dbReference>
<dbReference type="InterPro" id="IPR008974">
    <property type="entry name" value="TRAF-like"/>
</dbReference>
<dbReference type="SUPFAM" id="SSF49599">
    <property type="entry name" value="TRAF domain-like"/>
    <property type="match status" value="1"/>
</dbReference>
<dbReference type="GO" id="GO:0061630">
    <property type="term" value="F:ubiquitin protein ligase activity"/>
    <property type="evidence" value="ECO:0007669"/>
    <property type="project" value="TreeGrafter"/>
</dbReference>
<dbReference type="PROSITE" id="PS50144">
    <property type="entry name" value="MATH"/>
    <property type="match status" value="1"/>
</dbReference>
<dbReference type="Proteomes" id="UP001497623">
    <property type="component" value="Unassembled WGS sequence"/>
</dbReference>
<keyword evidence="3" id="KW-1185">Reference proteome</keyword>
<accession>A0AAV2SBS5</accession>
<dbReference type="Gene3D" id="2.60.210.10">
    <property type="entry name" value="Apoptosis, Tumor Necrosis Factor Receptor Associated Protein 2, Chain A"/>
    <property type="match status" value="1"/>
</dbReference>
<evidence type="ECO:0000313" key="3">
    <source>
        <dbReference type="Proteomes" id="UP001497623"/>
    </source>
</evidence>
<reference evidence="2 3" key="1">
    <citation type="submission" date="2024-05" db="EMBL/GenBank/DDBJ databases">
        <authorList>
            <person name="Wallberg A."/>
        </authorList>
    </citation>
    <scope>NUCLEOTIDE SEQUENCE [LARGE SCALE GENOMIC DNA]</scope>
</reference>
<dbReference type="AlphaFoldDB" id="A0AAV2SBS5"/>
<dbReference type="GO" id="GO:0045087">
    <property type="term" value="P:innate immune response"/>
    <property type="evidence" value="ECO:0007669"/>
    <property type="project" value="TreeGrafter"/>
</dbReference>
<dbReference type="Pfam" id="PF21355">
    <property type="entry name" value="TRAF-mep_MATH"/>
    <property type="match status" value="1"/>
</dbReference>
<dbReference type="GO" id="GO:0031663">
    <property type="term" value="P:lipopolysaccharide-mediated signaling pathway"/>
    <property type="evidence" value="ECO:0007669"/>
    <property type="project" value="TreeGrafter"/>
</dbReference>
<feature type="non-terminal residue" evidence="2">
    <location>
        <position position="562"/>
    </location>
</feature>